<evidence type="ECO:0000256" key="2">
    <source>
        <dbReference type="SAM" id="SignalP"/>
    </source>
</evidence>
<keyword evidence="2" id="KW-0732">Signal</keyword>
<organism evidence="3 4">
    <name type="scientific">Coprinopsis marcescibilis</name>
    <name type="common">Agaric fungus</name>
    <name type="synonym">Psathyrella marcescibilis</name>
    <dbReference type="NCBI Taxonomy" id="230819"/>
    <lineage>
        <taxon>Eukaryota</taxon>
        <taxon>Fungi</taxon>
        <taxon>Dikarya</taxon>
        <taxon>Basidiomycota</taxon>
        <taxon>Agaricomycotina</taxon>
        <taxon>Agaricomycetes</taxon>
        <taxon>Agaricomycetidae</taxon>
        <taxon>Agaricales</taxon>
        <taxon>Agaricineae</taxon>
        <taxon>Psathyrellaceae</taxon>
        <taxon>Coprinopsis</taxon>
    </lineage>
</organism>
<evidence type="ECO:0000313" key="4">
    <source>
        <dbReference type="Proteomes" id="UP000307440"/>
    </source>
</evidence>
<feature type="transmembrane region" description="Helical" evidence="1">
    <location>
        <begin position="48"/>
        <end position="69"/>
    </location>
</feature>
<sequence length="164" mass="18909">MTASFAHLRILLALSLLSPSPSLRYPSLHPVRLVLCHLSHTPVQLALLFFPCNLLPPLIHISYTLLSFYAPARQQYLGYFQSIFLNLLYTSLVPRTLLSLLTYLPHTFIIWIPDLTFSLMQPNLHARTLHTLQPVLLITALYNPLYDHVHDYSCIKDLLHFLHL</sequence>
<evidence type="ECO:0000256" key="1">
    <source>
        <dbReference type="SAM" id="Phobius"/>
    </source>
</evidence>
<accession>A0A5C3KLJ9</accession>
<keyword evidence="4" id="KW-1185">Reference proteome</keyword>
<feature type="chain" id="PRO_5023061771" evidence="2">
    <location>
        <begin position="23"/>
        <end position="164"/>
    </location>
</feature>
<protein>
    <submittedName>
        <fullName evidence="3">Uncharacterized protein</fullName>
    </submittedName>
</protein>
<name>A0A5C3KLJ9_COPMA</name>
<dbReference type="AlphaFoldDB" id="A0A5C3KLJ9"/>
<gene>
    <name evidence="3" type="ORF">FA15DRAFT_672794</name>
</gene>
<keyword evidence="1" id="KW-0812">Transmembrane</keyword>
<reference evidence="3 4" key="1">
    <citation type="journal article" date="2019" name="Nat. Ecol. Evol.">
        <title>Megaphylogeny resolves global patterns of mushroom evolution.</title>
        <authorList>
            <person name="Varga T."/>
            <person name="Krizsan K."/>
            <person name="Foldi C."/>
            <person name="Dima B."/>
            <person name="Sanchez-Garcia M."/>
            <person name="Sanchez-Ramirez S."/>
            <person name="Szollosi G.J."/>
            <person name="Szarkandi J.G."/>
            <person name="Papp V."/>
            <person name="Albert L."/>
            <person name="Andreopoulos W."/>
            <person name="Angelini C."/>
            <person name="Antonin V."/>
            <person name="Barry K.W."/>
            <person name="Bougher N.L."/>
            <person name="Buchanan P."/>
            <person name="Buyck B."/>
            <person name="Bense V."/>
            <person name="Catcheside P."/>
            <person name="Chovatia M."/>
            <person name="Cooper J."/>
            <person name="Damon W."/>
            <person name="Desjardin D."/>
            <person name="Finy P."/>
            <person name="Geml J."/>
            <person name="Haridas S."/>
            <person name="Hughes K."/>
            <person name="Justo A."/>
            <person name="Karasinski D."/>
            <person name="Kautmanova I."/>
            <person name="Kiss B."/>
            <person name="Kocsube S."/>
            <person name="Kotiranta H."/>
            <person name="LaButti K.M."/>
            <person name="Lechner B.E."/>
            <person name="Liimatainen K."/>
            <person name="Lipzen A."/>
            <person name="Lukacs Z."/>
            <person name="Mihaltcheva S."/>
            <person name="Morgado L.N."/>
            <person name="Niskanen T."/>
            <person name="Noordeloos M.E."/>
            <person name="Ohm R.A."/>
            <person name="Ortiz-Santana B."/>
            <person name="Ovrebo C."/>
            <person name="Racz N."/>
            <person name="Riley R."/>
            <person name="Savchenko A."/>
            <person name="Shiryaev A."/>
            <person name="Soop K."/>
            <person name="Spirin V."/>
            <person name="Szebenyi C."/>
            <person name="Tomsovsky M."/>
            <person name="Tulloss R.E."/>
            <person name="Uehling J."/>
            <person name="Grigoriev I.V."/>
            <person name="Vagvolgyi C."/>
            <person name="Papp T."/>
            <person name="Martin F.M."/>
            <person name="Miettinen O."/>
            <person name="Hibbett D.S."/>
            <person name="Nagy L.G."/>
        </authorList>
    </citation>
    <scope>NUCLEOTIDE SEQUENCE [LARGE SCALE GENOMIC DNA]</scope>
    <source>
        <strain evidence="3 4">CBS 121175</strain>
    </source>
</reference>
<keyword evidence="1" id="KW-0472">Membrane</keyword>
<dbReference type="Proteomes" id="UP000307440">
    <property type="component" value="Unassembled WGS sequence"/>
</dbReference>
<keyword evidence="1" id="KW-1133">Transmembrane helix</keyword>
<feature type="transmembrane region" description="Helical" evidence="1">
    <location>
        <begin position="76"/>
        <end position="94"/>
    </location>
</feature>
<evidence type="ECO:0000313" key="3">
    <source>
        <dbReference type="EMBL" id="TFK21170.1"/>
    </source>
</evidence>
<proteinExistence type="predicted"/>
<dbReference type="EMBL" id="ML210276">
    <property type="protein sequence ID" value="TFK21170.1"/>
    <property type="molecule type" value="Genomic_DNA"/>
</dbReference>
<feature type="signal peptide" evidence="2">
    <location>
        <begin position="1"/>
        <end position="22"/>
    </location>
</feature>